<accession>A0A1A9N4D5</accession>
<dbReference type="EMBL" id="LXJZ01000175">
    <property type="protein sequence ID" value="OAJ58539.1"/>
    <property type="molecule type" value="Genomic_DNA"/>
</dbReference>
<dbReference type="STRING" id="1462993.A6V36_30265"/>
<dbReference type="Pfam" id="PF22560">
    <property type="entry name" value="GMT-wHTH"/>
    <property type="match status" value="1"/>
</dbReference>
<dbReference type="RefSeq" id="WP_064268241.1">
    <property type="nucleotide sequence ID" value="NZ_LXJZ01000175.1"/>
</dbReference>
<dbReference type="AlphaFoldDB" id="A0A1A9N4D5"/>
<protein>
    <recommendedName>
        <fullName evidence="1">GMT-like wHTH domain-containing protein</fullName>
    </recommendedName>
</protein>
<evidence type="ECO:0000259" key="1">
    <source>
        <dbReference type="Pfam" id="PF22560"/>
    </source>
</evidence>
<keyword evidence="4" id="KW-1185">Reference proteome</keyword>
<evidence type="ECO:0000313" key="3">
    <source>
        <dbReference type="EMBL" id="OAJ58539.1"/>
    </source>
</evidence>
<comment type="caution">
    <text evidence="2">The sequence shown here is derived from an EMBL/GenBank/DDBJ whole genome shotgun (WGS) entry which is preliminary data.</text>
</comment>
<dbReference type="EMBL" id="LXKA01000337">
    <property type="protein sequence ID" value="OAJ56006.1"/>
    <property type="molecule type" value="Genomic_DNA"/>
</dbReference>
<dbReference type="NCBIfam" id="TIGR04474">
    <property type="entry name" value="tcm_partner"/>
    <property type="match status" value="1"/>
</dbReference>
<dbReference type="InterPro" id="IPR054339">
    <property type="entry name" value="GMT_wHTH"/>
</dbReference>
<dbReference type="Proteomes" id="UP000077961">
    <property type="component" value="Unassembled WGS sequence"/>
</dbReference>
<dbReference type="InterPro" id="IPR031009">
    <property type="entry name" value="Tcm_partner"/>
</dbReference>
<organism evidence="2 5">
    <name type="scientific">Paraburkholderia ginsengiterrae</name>
    <dbReference type="NCBI Taxonomy" id="1462993"/>
    <lineage>
        <taxon>Bacteria</taxon>
        <taxon>Pseudomonadati</taxon>
        <taxon>Pseudomonadota</taxon>
        <taxon>Betaproteobacteria</taxon>
        <taxon>Burkholderiales</taxon>
        <taxon>Burkholderiaceae</taxon>
        <taxon>Paraburkholderia</taxon>
    </lineage>
</organism>
<proteinExistence type="predicted"/>
<evidence type="ECO:0000313" key="4">
    <source>
        <dbReference type="Proteomes" id="UP000077961"/>
    </source>
</evidence>
<evidence type="ECO:0000313" key="2">
    <source>
        <dbReference type="EMBL" id="OAJ56006.1"/>
    </source>
</evidence>
<feature type="domain" description="GMT-like wHTH" evidence="1">
    <location>
        <begin position="314"/>
        <end position="396"/>
    </location>
</feature>
<sequence length="422" mass="48095">MAKSKDKYLWQVGEPPPILDQHSAVKHSIVESYVQRYIETVMSQAIIPKLTLSLVDGFAGGGEYISEAGISVDGTPPLMLRATHAARASINVGRRVTEREVDAEFFFIEKRRESAKYLREHIDKRRAEGSIADMDYQRTTIRNASFVDELPGIVARIKQRRGGFRSIFLLDQYSYNAIPMSMLRWLMSELPGAEVIMTFNVDSLLTYISDREANRKAVRGVDLEGYIPWEHLGQIKAEHGRASLQRYVAHGIKEETGAPFMTLFFVRPNAANPWSYWLVHLSQRYKAHDVMKSLHWDHSSEFGHELEPGLFILGYDPKRDEEYNGQSSLLFDKSGEQRCIETLTDDLGRVLSSQQRPVSVAQLFTGNISNTIADEARLQKVLRSLHAAGTIAVSNKEDRARRPSKLYRPTDIIEYSRQLRFT</sequence>
<name>A0A1A9N4D5_9BURK</name>
<dbReference type="Proteomes" id="UP000078116">
    <property type="component" value="Unassembled WGS sequence"/>
</dbReference>
<reference evidence="4 5" key="1">
    <citation type="submission" date="2016-04" db="EMBL/GenBank/DDBJ databases">
        <title>Reclassification of Paraburkholderia panaciterrae (Farh et al. 2015) Dobritsa &amp; Samadpour 2016 as a later homotypic synonym of Paraburkholderia ginsengiterrae (Farh et al. 2015) Dobritsa &amp; Samadpour 2016.</title>
        <authorList>
            <person name="Dobritsa A.P."/>
            <person name="Kutumbaka K."/>
            <person name="Samadpour M."/>
        </authorList>
    </citation>
    <scope>NUCLEOTIDE SEQUENCE [LARGE SCALE GENOMIC DNA]</scope>
    <source>
        <strain evidence="2 5">DCY85</strain>
        <strain evidence="3 4">DCY85-1</strain>
    </source>
</reference>
<dbReference type="OrthoDB" id="275124at2"/>
<gene>
    <name evidence="3" type="ORF">A6V36_30265</name>
    <name evidence="2" type="ORF">A6V37_32355</name>
</gene>
<evidence type="ECO:0000313" key="5">
    <source>
        <dbReference type="Proteomes" id="UP000078116"/>
    </source>
</evidence>